<feature type="domain" description="Response regulatory" evidence="5">
    <location>
        <begin position="17"/>
        <end position="132"/>
    </location>
</feature>
<name>K6XRX8_9ALTE</name>
<dbReference type="EMBL" id="BAEN01000037">
    <property type="protein sequence ID" value="GAC14436.1"/>
    <property type="molecule type" value="Genomic_DNA"/>
</dbReference>
<dbReference type="GO" id="GO:0052621">
    <property type="term" value="F:diguanylate cyclase activity"/>
    <property type="evidence" value="ECO:0007669"/>
    <property type="project" value="UniProtKB-EC"/>
</dbReference>
<accession>K6XRX8</accession>
<dbReference type="InterPro" id="IPR043128">
    <property type="entry name" value="Rev_trsase/Diguanyl_cyclase"/>
</dbReference>
<dbReference type="NCBIfam" id="TIGR00254">
    <property type="entry name" value="GGDEF"/>
    <property type="match status" value="1"/>
</dbReference>
<dbReference type="RefSeq" id="WP_008844252.1">
    <property type="nucleotide sequence ID" value="NZ_BAEN01000037.1"/>
</dbReference>
<dbReference type="FunFam" id="3.30.70.270:FF:000001">
    <property type="entry name" value="Diguanylate cyclase domain protein"/>
    <property type="match status" value="1"/>
</dbReference>
<dbReference type="GO" id="GO:0043709">
    <property type="term" value="P:cell adhesion involved in single-species biofilm formation"/>
    <property type="evidence" value="ECO:0007669"/>
    <property type="project" value="TreeGrafter"/>
</dbReference>
<reference evidence="7 8" key="1">
    <citation type="journal article" date="2017" name="Antonie Van Leeuwenhoek">
        <title>Rhizobium rhizosphaerae sp. nov., a novel species isolated from rice rhizosphere.</title>
        <authorList>
            <person name="Zhao J.J."/>
            <person name="Zhang J."/>
            <person name="Zhang R.J."/>
            <person name="Zhang C.W."/>
            <person name="Yin H.Q."/>
            <person name="Zhang X.X."/>
        </authorList>
    </citation>
    <scope>NUCLEOTIDE SEQUENCE [LARGE SCALE GENOMIC DNA]</scope>
    <source>
        <strain evidence="7 8">E3</strain>
    </source>
</reference>
<dbReference type="InterPro" id="IPR011006">
    <property type="entry name" value="CheY-like_superfamily"/>
</dbReference>
<organism evidence="7 8">
    <name type="scientific">Aliiglaciecola lipolytica E3</name>
    <dbReference type="NCBI Taxonomy" id="1127673"/>
    <lineage>
        <taxon>Bacteria</taxon>
        <taxon>Pseudomonadati</taxon>
        <taxon>Pseudomonadota</taxon>
        <taxon>Gammaproteobacteria</taxon>
        <taxon>Alteromonadales</taxon>
        <taxon>Alteromonadaceae</taxon>
        <taxon>Aliiglaciecola</taxon>
    </lineage>
</organism>
<dbReference type="EC" id="2.7.7.65" evidence="2"/>
<keyword evidence="8" id="KW-1185">Reference proteome</keyword>
<dbReference type="Proteomes" id="UP000006334">
    <property type="component" value="Unassembled WGS sequence"/>
</dbReference>
<sequence>MKNEQVSFSNITNRTPVMLIADDQPLVVRQIYEVFQNDFHIFMASDGEQCLQTAKELIPDIILLDINMPVLDGFQTCEKLKDNVFTSHIPIIFITSNIDESDEVKGFEVGAVDFIRKPINNTITWARVQSHVQSKRQSDLLRKLALVDGLTGVSNRYQFDEQIVSDWLSCAREKTQMALLMIDVDNFKEFNDTYGHQAGDSCLRTIAQKIAKNIHRPDDLVARYGGEEFACILPNTNLIGAQKVANDIKELVEETPIQVIGSEGENIQVNASVSIGVHCMQPNRNEDPLSLIKAADQALYRAKALGKNQVCIFKKEQAKMAVVK</sequence>
<dbReference type="eggNOG" id="COG3706">
    <property type="taxonomic scope" value="Bacteria"/>
</dbReference>
<feature type="modified residue" description="4-aspartylphosphate" evidence="4">
    <location>
        <position position="65"/>
    </location>
</feature>
<evidence type="ECO:0000256" key="3">
    <source>
        <dbReference type="ARBA" id="ARBA00034247"/>
    </source>
</evidence>
<evidence type="ECO:0000313" key="7">
    <source>
        <dbReference type="EMBL" id="GAC14436.1"/>
    </source>
</evidence>
<dbReference type="PROSITE" id="PS50887">
    <property type="entry name" value="GGDEF"/>
    <property type="match status" value="1"/>
</dbReference>
<dbReference type="SMART" id="SM00267">
    <property type="entry name" value="GGDEF"/>
    <property type="match status" value="1"/>
</dbReference>
<dbReference type="Pfam" id="PF00990">
    <property type="entry name" value="GGDEF"/>
    <property type="match status" value="1"/>
</dbReference>
<dbReference type="Gene3D" id="3.40.50.2300">
    <property type="match status" value="1"/>
</dbReference>
<dbReference type="GO" id="GO:0005886">
    <property type="term" value="C:plasma membrane"/>
    <property type="evidence" value="ECO:0007669"/>
    <property type="project" value="TreeGrafter"/>
</dbReference>
<comment type="cofactor">
    <cofactor evidence="1">
        <name>Mg(2+)</name>
        <dbReference type="ChEBI" id="CHEBI:18420"/>
    </cofactor>
</comment>
<feature type="domain" description="GGDEF" evidence="6">
    <location>
        <begin position="175"/>
        <end position="315"/>
    </location>
</feature>
<dbReference type="InterPro" id="IPR000160">
    <property type="entry name" value="GGDEF_dom"/>
</dbReference>
<dbReference type="PANTHER" id="PTHR45138:SF9">
    <property type="entry name" value="DIGUANYLATE CYCLASE DGCM-RELATED"/>
    <property type="match status" value="1"/>
</dbReference>
<dbReference type="Gene3D" id="3.30.70.270">
    <property type="match status" value="1"/>
</dbReference>
<dbReference type="InterPro" id="IPR001789">
    <property type="entry name" value="Sig_transdc_resp-reg_receiver"/>
</dbReference>
<dbReference type="SUPFAM" id="SSF55073">
    <property type="entry name" value="Nucleotide cyclase"/>
    <property type="match status" value="1"/>
</dbReference>
<dbReference type="AlphaFoldDB" id="K6XRX8"/>
<keyword evidence="4" id="KW-0597">Phosphoprotein</keyword>
<dbReference type="GO" id="GO:1902201">
    <property type="term" value="P:negative regulation of bacterial-type flagellum-dependent cell motility"/>
    <property type="evidence" value="ECO:0007669"/>
    <property type="project" value="TreeGrafter"/>
</dbReference>
<evidence type="ECO:0000256" key="2">
    <source>
        <dbReference type="ARBA" id="ARBA00012528"/>
    </source>
</evidence>
<protein>
    <recommendedName>
        <fullName evidence="2">diguanylate cyclase</fullName>
        <ecNumber evidence="2">2.7.7.65</ecNumber>
    </recommendedName>
</protein>
<proteinExistence type="predicted"/>
<evidence type="ECO:0000259" key="6">
    <source>
        <dbReference type="PROSITE" id="PS50887"/>
    </source>
</evidence>
<dbReference type="Pfam" id="PF00072">
    <property type="entry name" value="Response_reg"/>
    <property type="match status" value="1"/>
</dbReference>
<evidence type="ECO:0000256" key="4">
    <source>
        <dbReference type="PROSITE-ProRule" id="PRU00169"/>
    </source>
</evidence>
<dbReference type="CDD" id="cd01949">
    <property type="entry name" value="GGDEF"/>
    <property type="match status" value="1"/>
</dbReference>
<evidence type="ECO:0000256" key="1">
    <source>
        <dbReference type="ARBA" id="ARBA00001946"/>
    </source>
</evidence>
<evidence type="ECO:0000313" key="8">
    <source>
        <dbReference type="Proteomes" id="UP000006334"/>
    </source>
</evidence>
<dbReference type="SUPFAM" id="SSF52172">
    <property type="entry name" value="CheY-like"/>
    <property type="match status" value="1"/>
</dbReference>
<dbReference type="PANTHER" id="PTHR45138">
    <property type="entry name" value="REGULATORY COMPONENTS OF SENSORY TRANSDUCTION SYSTEM"/>
    <property type="match status" value="1"/>
</dbReference>
<dbReference type="GO" id="GO:0000160">
    <property type="term" value="P:phosphorelay signal transduction system"/>
    <property type="evidence" value="ECO:0007669"/>
    <property type="project" value="InterPro"/>
</dbReference>
<evidence type="ECO:0000259" key="5">
    <source>
        <dbReference type="PROSITE" id="PS50110"/>
    </source>
</evidence>
<comment type="catalytic activity">
    <reaction evidence="3">
        <text>2 GTP = 3',3'-c-di-GMP + 2 diphosphate</text>
        <dbReference type="Rhea" id="RHEA:24898"/>
        <dbReference type="ChEBI" id="CHEBI:33019"/>
        <dbReference type="ChEBI" id="CHEBI:37565"/>
        <dbReference type="ChEBI" id="CHEBI:58805"/>
        <dbReference type="EC" id="2.7.7.65"/>
    </reaction>
</comment>
<dbReference type="PROSITE" id="PS50110">
    <property type="entry name" value="RESPONSE_REGULATORY"/>
    <property type="match status" value="1"/>
</dbReference>
<comment type="caution">
    <text evidence="7">The sequence shown here is derived from an EMBL/GenBank/DDBJ whole genome shotgun (WGS) entry which is preliminary data.</text>
</comment>
<dbReference type="InterPro" id="IPR029787">
    <property type="entry name" value="Nucleotide_cyclase"/>
</dbReference>
<dbReference type="InterPro" id="IPR050469">
    <property type="entry name" value="Diguanylate_Cyclase"/>
</dbReference>
<dbReference type="SMART" id="SM00448">
    <property type="entry name" value="REC"/>
    <property type="match status" value="1"/>
</dbReference>
<gene>
    <name evidence="7" type="primary">pleD</name>
    <name evidence="7" type="ORF">GLIP_1807</name>
</gene>
<dbReference type="STRING" id="1127673.GLIP_1807"/>
<dbReference type="OrthoDB" id="9812260at2"/>